<evidence type="ECO:0008006" key="3">
    <source>
        <dbReference type="Google" id="ProtNLM"/>
    </source>
</evidence>
<organism evidence="1 2">
    <name type="scientific">Actinoplanes lutulentus</name>
    <dbReference type="NCBI Taxonomy" id="1287878"/>
    <lineage>
        <taxon>Bacteria</taxon>
        <taxon>Bacillati</taxon>
        <taxon>Actinomycetota</taxon>
        <taxon>Actinomycetes</taxon>
        <taxon>Micromonosporales</taxon>
        <taxon>Micromonosporaceae</taxon>
        <taxon>Actinoplanes</taxon>
    </lineage>
</organism>
<evidence type="ECO:0000313" key="1">
    <source>
        <dbReference type="EMBL" id="RAK26245.1"/>
    </source>
</evidence>
<name>A0A327YXV9_9ACTN</name>
<dbReference type="Proteomes" id="UP000249341">
    <property type="component" value="Unassembled WGS sequence"/>
</dbReference>
<keyword evidence="2" id="KW-1185">Reference proteome</keyword>
<comment type="caution">
    <text evidence="1">The sequence shown here is derived from an EMBL/GenBank/DDBJ whole genome shotgun (WGS) entry which is preliminary data.</text>
</comment>
<dbReference type="Gene3D" id="1.10.238.160">
    <property type="match status" value="1"/>
</dbReference>
<proteinExistence type="predicted"/>
<reference evidence="1 2" key="1">
    <citation type="submission" date="2018-06" db="EMBL/GenBank/DDBJ databases">
        <title>Genomic Encyclopedia of Type Strains, Phase III (KMG-III): the genomes of soil and plant-associated and newly described type strains.</title>
        <authorList>
            <person name="Whitman W."/>
        </authorList>
    </citation>
    <scope>NUCLEOTIDE SEQUENCE [LARGE SCALE GENOMIC DNA]</scope>
    <source>
        <strain evidence="1 2">CGMCC 4.7090</strain>
    </source>
</reference>
<gene>
    <name evidence="1" type="ORF">B0I29_12895</name>
</gene>
<dbReference type="AlphaFoldDB" id="A0A327YXV9"/>
<dbReference type="EMBL" id="QLMJ01000028">
    <property type="protein sequence ID" value="RAK26245.1"/>
    <property type="molecule type" value="Genomic_DNA"/>
</dbReference>
<evidence type="ECO:0000313" key="2">
    <source>
        <dbReference type="Proteomes" id="UP000249341"/>
    </source>
</evidence>
<protein>
    <recommendedName>
        <fullName evidence="3">AlpA family transcriptional regulator</fullName>
    </recommendedName>
</protein>
<sequence>MVDGMAFDLMGAHEIGERLHGISRQRVYQLTSGDDFPAPVAALAQGKLWLASEVEAWIAARPRPPRPR</sequence>
<accession>A0A327YXV9</accession>